<dbReference type="EMBL" id="BNJR01000012">
    <property type="protein sequence ID" value="GHP13919.1"/>
    <property type="molecule type" value="Genomic_DNA"/>
</dbReference>
<proteinExistence type="predicted"/>
<evidence type="ECO:0000313" key="1">
    <source>
        <dbReference type="EMBL" id="GHP13919.1"/>
    </source>
</evidence>
<reference evidence="1 2" key="1">
    <citation type="journal article" date="2021" name="Int. J. Syst. Evol. Microbiol.">
        <title>Lentilactobacillus fungorum sp. nov., isolated from spent mushroom substrates.</title>
        <authorList>
            <person name="Tohno M."/>
            <person name="Tanizawa Y."/>
            <person name="Kojima Y."/>
            <person name="Sakamoto M."/>
            <person name="Ohkuma M."/>
            <person name="Kobayashi H."/>
        </authorList>
    </citation>
    <scope>NUCLEOTIDE SEQUENCE [LARGE SCALE GENOMIC DNA]</scope>
    <source>
        <strain evidence="1 2">YK48G</strain>
    </source>
</reference>
<keyword evidence="2" id="KW-1185">Reference proteome</keyword>
<evidence type="ECO:0000313" key="2">
    <source>
        <dbReference type="Proteomes" id="UP000604765"/>
    </source>
</evidence>
<sequence length="804" mass="93182">MKFRDDVKSFLIENSPFGYIPVQRKRVLDEIAALSEKSESFTYQYLNEEYFREVIILVCLNFALKCIEEDEQLKVQKLTIGDPIEYKKQFYLFQGHNNDGNYVLKSAAKSKNPCDLQVPLQMLERYGHKAKTTKKRRAKGVLDQFAKHFGMDLKGLTENKQIAIVLPKNVYTDILSSQFWVGNKRSFFGEICPSSYLTAGGKVHTVLHSDTTETSFILFSSSINEIVNGLDEDNLQFEAVYVFGNKWFNDSNFSNLRSLPSLAEDFHFSIALFSSNSAIFSDDSLELIGEEKYNRNWLSEYDEELLVRSVHTNIEFQTCLTIVTDSWKEYKKDKILTYFAKLIWNSLRTSTSVASINSEVFDSQISKLEEYGRLHNTLDIDELIDHLHLMLHNRFGAQMKKCLMKSIDTYSRCALVVIDDLKQEYESIFNRFNVTTFSYRDQITDDMYGRFDAIILVNPYAHEREKWTQSFLALKVIIVTPQDFLKPLKWSIQKEIRLIRKLNDKWKVKTDLHYAYADSLSKLAAEIIRGIKHAQMPKVLSAKDHPDLVQEIEKDEDEILSTDEIYLNKIKSRVARLSDNAPDNTHVNVHKVFELTAGYELYGTDNAHLFTVTGNGTILKKRIDLISKGEQIIDFEVPYSDSLYREHFKKMSERVVTPVNLDEKNDFRWKRSFLNYINRNGYSPAVLKRKMELEGAPTHDVSYYATWSNQDKMPILPQTDLFIRYVGRLIGDEDIQNNYQAFYHSSEIVKQKLTDLRDAKLASLNNKKLAQIATQTFLIGKVISIREVNVPAVPRFMTNTFLKG</sequence>
<comment type="caution">
    <text evidence="1">The sequence shown here is derived from an EMBL/GenBank/DDBJ whole genome shotgun (WGS) entry which is preliminary data.</text>
</comment>
<name>A0ABQ3VZZ1_9LACO</name>
<dbReference type="RefSeq" id="WP_203629937.1">
    <property type="nucleotide sequence ID" value="NZ_BNJR01000012.1"/>
</dbReference>
<gene>
    <name evidence="1" type="ORF">YK48G_13440</name>
</gene>
<protein>
    <submittedName>
        <fullName evidence="1">Uncharacterized protein</fullName>
    </submittedName>
</protein>
<organism evidence="1 2">
    <name type="scientific">Lentilactobacillus fungorum</name>
    <dbReference type="NCBI Taxonomy" id="2201250"/>
    <lineage>
        <taxon>Bacteria</taxon>
        <taxon>Bacillati</taxon>
        <taxon>Bacillota</taxon>
        <taxon>Bacilli</taxon>
        <taxon>Lactobacillales</taxon>
        <taxon>Lactobacillaceae</taxon>
        <taxon>Lentilactobacillus</taxon>
    </lineage>
</organism>
<accession>A0ABQ3VZZ1</accession>
<dbReference type="Proteomes" id="UP000604765">
    <property type="component" value="Unassembled WGS sequence"/>
</dbReference>